<protein>
    <submittedName>
        <fullName evidence="1">Uncharacterized protein</fullName>
    </submittedName>
</protein>
<reference evidence="1" key="2">
    <citation type="journal article" date="2015" name="Data Brief">
        <title>Shoot transcriptome of the giant reed, Arundo donax.</title>
        <authorList>
            <person name="Barrero R.A."/>
            <person name="Guerrero F.D."/>
            <person name="Moolhuijzen P."/>
            <person name="Goolsby J.A."/>
            <person name="Tidwell J."/>
            <person name="Bellgard S.E."/>
            <person name="Bellgard M.I."/>
        </authorList>
    </citation>
    <scope>NUCLEOTIDE SEQUENCE</scope>
    <source>
        <tissue evidence="1">Shoot tissue taken approximately 20 cm above the soil surface</tissue>
    </source>
</reference>
<dbReference type="AlphaFoldDB" id="A0A0A9QRJ8"/>
<sequence>MGAPGPNLTALLAIRRSGSRLFER</sequence>
<evidence type="ECO:0000313" key="1">
    <source>
        <dbReference type="EMBL" id="JAD69772.1"/>
    </source>
</evidence>
<name>A0A0A9QRJ8_ARUDO</name>
<organism evidence="1">
    <name type="scientific">Arundo donax</name>
    <name type="common">Giant reed</name>
    <name type="synonym">Donax arundinaceus</name>
    <dbReference type="NCBI Taxonomy" id="35708"/>
    <lineage>
        <taxon>Eukaryota</taxon>
        <taxon>Viridiplantae</taxon>
        <taxon>Streptophyta</taxon>
        <taxon>Embryophyta</taxon>
        <taxon>Tracheophyta</taxon>
        <taxon>Spermatophyta</taxon>
        <taxon>Magnoliopsida</taxon>
        <taxon>Liliopsida</taxon>
        <taxon>Poales</taxon>
        <taxon>Poaceae</taxon>
        <taxon>PACMAD clade</taxon>
        <taxon>Arundinoideae</taxon>
        <taxon>Arundineae</taxon>
        <taxon>Arundo</taxon>
    </lineage>
</organism>
<accession>A0A0A9QRJ8</accession>
<proteinExistence type="predicted"/>
<dbReference type="EMBL" id="GBRH01228123">
    <property type="protein sequence ID" value="JAD69772.1"/>
    <property type="molecule type" value="Transcribed_RNA"/>
</dbReference>
<reference evidence="1" key="1">
    <citation type="submission" date="2014-09" db="EMBL/GenBank/DDBJ databases">
        <authorList>
            <person name="Magalhaes I.L.F."/>
            <person name="Oliveira U."/>
            <person name="Santos F.R."/>
            <person name="Vidigal T.H.D.A."/>
            <person name="Brescovit A.D."/>
            <person name="Santos A.J."/>
        </authorList>
    </citation>
    <scope>NUCLEOTIDE SEQUENCE</scope>
    <source>
        <tissue evidence="1">Shoot tissue taken approximately 20 cm above the soil surface</tissue>
    </source>
</reference>